<evidence type="ECO:0000313" key="14">
    <source>
        <dbReference type="EMBL" id="SDB28101.1"/>
    </source>
</evidence>
<dbReference type="Proteomes" id="UP000199626">
    <property type="component" value="Unassembled WGS sequence"/>
</dbReference>
<evidence type="ECO:0000313" key="15">
    <source>
        <dbReference type="Proteomes" id="UP000199626"/>
    </source>
</evidence>
<dbReference type="Gene3D" id="2.50.20.10">
    <property type="entry name" value="Lipoprotein localisation LolA/LolB/LppX"/>
    <property type="match status" value="1"/>
</dbReference>
<dbReference type="GO" id="GO:0015031">
    <property type="term" value="P:protein transport"/>
    <property type="evidence" value="ECO:0007669"/>
    <property type="project" value="UniProtKB-KW"/>
</dbReference>
<keyword evidence="11" id="KW-0998">Cell outer membrane</keyword>
<evidence type="ECO:0000256" key="7">
    <source>
        <dbReference type="ARBA" id="ARBA00022927"/>
    </source>
</evidence>
<evidence type="ECO:0000256" key="11">
    <source>
        <dbReference type="ARBA" id="ARBA00023237"/>
    </source>
</evidence>
<comment type="subunit">
    <text evidence="3">Monomer.</text>
</comment>
<feature type="chain" id="PRO_5011443289" description="Outer-membrane lipoprotein LolB" evidence="13">
    <location>
        <begin position="23"/>
        <end position="210"/>
    </location>
</feature>
<dbReference type="RefSeq" id="WP_176754928.1">
    <property type="nucleotide sequence ID" value="NZ_FMXN01000005.1"/>
</dbReference>
<dbReference type="Pfam" id="PF03550">
    <property type="entry name" value="LolB"/>
    <property type="match status" value="1"/>
</dbReference>
<keyword evidence="10" id="KW-0143">Chaperone</keyword>
<evidence type="ECO:0000256" key="2">
    <source>
        <dbReference type="ARBA" id="ARBA00009696"/>
    </source>
</evidence>
<dbReference type="InterPro" id="IPR029046">
    <property type="entry name" value="LolA/LolB/LppX"/>
</dbReference>
<proteinExistence type="inferred from homology"/>
<evidence type="ECO:0000256" key="9">
    <source>
        <dbReference type="ARBA" id="ARBA00023139"/>
    </source>
</evidence>
<reference evidence="15" key="1">
    <citation type="submission" date="2016-10" db="EMBL/GenBank/DDBJ databases">
        <authorList>
            <person name="Varghese N."/>
            <person name="Submissions S."/>
        </authorList>
    </citation>
    <scope>NUCLEOTIDE SEQUENCE [LARGE SCALE GENOMIC DNA]</scope>
    <source>
        <strain evidence="15">CGMCC 1.10824</strain>
    </source>
</reference>
<dbReference type="NCBIfam" id="TIGR00548">
    <property type="entry name" value="lolB"/>
    <property type="match status" value="1"/>
</dbReference>
<dbReference type="GO" id="GO:0009279">
    <property type="term" value="C:cell outer membrane"/>
    <property type="evidence" value="ECO:0007669"/>
    <property type="project" value="UniProtKB-SubCell"/>
</dbReference>
<evidence type="ECO:0000256" key="8">
    <source>
        <dbReference type="ARBA" id="ARBA00023136"/>
    </source>
</evidence>
<evidence type="ECO:0000256" key="3">
    <source>
        <dbReference type="ARBA" id="ARBA00011245"/>
    </source>
</evidence>
<protein>
    <recommendedName>
        <fullName evidence="4">Outer-membrane lipoprotein LolB</fullName>
    </recommendedName>
</protein>
<dbReference type="InterPro" id="IPR004565">
    <property type="entry name" value="OM_lipoprot_LolB"/>
</dbReference>
<feature type="signal peptide" evidence="13">
    <location>
        <begin position="1"/>
        <end position="22"/>
    </location>
</feature>
<gene>
    <name evidence="14" type="ORF">SAMN02927930_01074</name>
</gene>
<dbReference type="CDD" id="cd16326">
    <property type="entry name" value="LolB"/>
    <property type="match status" value="1"/>
</dbReference>
<keyword evidence="15" id="KW-1185">Reference proteome</keyword>
<keyword evidence="7" id="KW-0653">Protein transport</keyword>
<comment type="similarity">
    <text evidence="2">Belongs to the LolB family.</text>
</comment>
<evidence type="ECO:0000256" key="4">
    <source>
        <dbReference type="ARBA" id="ARBA00016202"/>
    </source>
</evidence>
<evidence type="ECO:0000256" key="13">
    <source>
        <dbReference type="SAM" id="SignalP"/>
    </source>
</evidence>
<evidence type="ECO:0000256" key="12">
    <source>
        <dbReference type="ARBA" id="ARBA00023288"/>
    </source>
</evidence>
<keyword evidence="9" id="KW-0564">Palmitate</keyword>
<evidence type="ECO:0000256" key="1">
    <source>
        <dbReference type="ARBA" id="ARBA00004459"/>
    </source>
</evidence>
<dbReference type="SUPFAM" id="SSF89392">
    <property type="entry name" value="Prokaryotic lipoproteins and lipoprotein localization factors"/>
    <property type="match status" value="1"/>
</dbReference>
<keyword evidence="12 14" id="KW-0449">Lipoprotein</keyword>
<organism evidence="14 15">
    <name type="scientific">Pseudidiomarina indica</name>
    <dbReference type="NCBI Taxonomy" id="1159017"/>
    <lineage>
        <taxon>Bacteria</taxon>
        <taxon>Pseudomonadati</taxon>
        <taxon>Pseudomonadota</taxon>
        <taxon>Gammaproteobacteria</taxon>
        <taxon>Alteromonadales</taxon>
        <taxon>Idiomarinaceae</taxon>
        <taxon>Pseudidiomarina</taxon>
    </lineage>
</organism>
<dbReference type="AlphaFoldDB" id="A0A1G6C5I3"/>
<comment type="subcellular location">
    <subcellularLocation>
        <location evidence="1">Cell outer membrane</location>
        <topology evidence="1">Lipid-anchor</topology>
    </subcellularLocation>
</comment>
<keyword evidence="6 13" id="KW-0732">Signal</keyword>
<evidence type="ECO:0000256" key="6">
    <source>
        <dbReference type="ARBA" id="ARBA00022729"/>
    </source>
</evidence>
<accession>A0A1G6C5I3</accession>
<dbReference type="EMBL" id="FMXN01000005">
    <property type="protein sequence ID" value="SDB28101.1"/>
    <property type="molecule type" value="Genomic_DNA"/>
</dbReference>
<dbReference type="PROSITE" id="PS51257">
    <property type="entry name" value="PROKAR_LIPOPROTEIN"/>
    <property type="match status" value="1"/>
</dbReference>
<sequence length="210" mass="24198">MNRPLILLLALLSLTACSSVQRPPIQHDVSIAAIQAQQSRLQKLTDWQLRGQMALFDLQQQDRHSMYVEWQATPTQLKMRFYHPLRGTLARLEQTPAGAILIAEDGTHYQATTMDELLWEYFRLELPINQMSAIISGREQPQMMDKSYQLQSVNDESLALLAGFVMPASGQLWQGQLQQYKSTNGVYLPHLIELSSKQWRLKLQVSKWQF</sequence>
<keyword evidence="5" id="KW-0813">Transport</keyword>
<evidence type="ECO:0000256" key="5">
    <source>
        <dbReference type="ARBA" id="ARBA00022448"/>
    </source>
</evidence>
<keyword evidence="8" id="KW-0472">Membrane</keyword>
<name>A0A1G6C5I3_9GAMM</name>
<evidence type="ECO:0000256" key="10">
    <source>
        <dbReference type="ARBA" id="ARBA00023186"/>
    </source>
</evidence>
<dbReference type="STRING" id="1159017.SAMN02927930_01074"/>